<protein>
    <submittedName>
        <fullName evidence="1">Uncharacterized protein</fullName>
    </submittedName>
</protein>
<evidence type="ECO:0000313" key="1">
    <source>
        <dbReference type="EMBL" id="KAF5794528.1"/>
    </source>
</evidence>
<gene>
    <name evidence="1" type="ORF">HanXRQr2_Chr08g0329071</name>
</gene>
<evidence type="ECO:0000313" key="2">
    <source>
        <dbReference type="Proteomes" id="UP000215914"/>
    </source>
</evidence>
<dbReference type="Gramene" id="mRNA:HanXRQr2_Chr08g0329071">
    <property type="protein sequence ID" value="CDS:HanXRQr2_Chr08g0329071.1"/>
    <property type="gene ID" value="HanXRQr2_Chr08g0329071"/>
</dbReference>
<name>A0A9K3NCJ8_HELAN</name>
<accession>A0A9K3NCJ8</accession>
<proteinExistence type="predicted"/>
<reference evidence="1" key="1">
    <citation type="journal article" date="2017" name="Nature">
        <title>The sunflower genome provides insights into oil metabolism, flowering and Asterid evolution.</title>
        <authorList>
            <person name="Badouin H."/>
            <person name="Gouzy J."/>
            <person name="Grassa C.J."/>
            <person name="Murat F."/>
            <person name="Staton S.E."/>
            <person name="Cottret L."/>
            <person name="Lelandais-Briere C."/>
            <person name="Owens G.L."/>
            <person name="Carrere S."/>
            <person name="Mayjonade B."/>
            <person name="Legrand L."/>
            <person name="Gill N."/>
            <person name="Kane N.C."/>
            <person name="Bowers J.E."/>
            <person name="Hubner S."/>
            <person name="Bellec A."/>
            <person name="Berard A."/>
            <person name="Berges H."/>
            <person name="Blanchet N."/>
            <person name="Boniface M.C."/>
            <person name="Brunel D."/>
            <person name="Catrice O."/>
            <person name="Chaidir N."/>
            <person name="Claudel C."/>
            <person name="Donnadieu C."/>
            <person name="Faraut T."/>
            <person name="Fievet G."/>
            <person name="Helmstetter N."/>
            <person name="King M."/>
            <person name="Knapp S.J."/>
            <person name="Lai Z."/>
            <person name="Le Paslier M.C."/>
            <person name="Lippi Y."/>
            <person name="Lorenzon L."/>
            <person name="Mandel J.R."/>
            <person name="Marage G."/>
            <person name="Marchand G."/>
            <person name="Marquand E."/>
            <person name="Bret-Mestries E."/>
            <person name="Morien E."/>
            <person name="Nambeesan S."/>
            <person name="Nguyen T."/>
            <person name="Pegot-Espagnet P."/>
            <person name="Pouilly N."/>
            <person name="Raftis F."/>
            <person name="Sallet E."/>
            <person name="Schiex T."/>
            <person name="Thomas J."/>
            <person name="Vandecasteele C."/>
            <person name="Vares D."/>
            <person name="Vear F."/>
            <person name="Vautrin S."/>
            <person name="Crespi M."/>
            <person name="Mangin B."/>
            <person name="Burke J.M."/>
            <person name="Salse J."/>
            <person name="Munos S."/>
            <person name="Vincourt P."/>
            <person name="Rieseberg L.H."/>
            <person name="Langlade N.B."/>
        </authorList>
    </citation>
    <scope>NUCLEOTIDE SEQUENCE</scope>
    <source>
        <tissue evidence="1">Leaves</tissue>
    </source>
</reference>
<sequence>MWLPKSKSGVQGRDPLQRKGASLVGVAIDKDKYSPHALKWSIEHLLTRGQTVVLIHVIRKTSSTGNPFVYKGGVG</sequence>
<dbReference type="AlphaFoldDB" id="A0A9K3NCJ8"/>
<keyword evidence="2" id="KW-1185">Reference proteome</keyword>
<dbReference type="Proteomes" id="UP000215914">
    <property type="component" value="Unassembled WGS sequence"/>
</dbReference>
<organism evidence="1 2">
    <name type="scientific">Helianthus annuus</name>
    <name type="common">Common sunflower</name>
    <dbReference type="NCBI Taxonomy" id="4232"/>
    <lineage>
        <taxon>Eukaryota</taxon>
        <taxon>Viridiplantae</taxon>
        <taxon>Streptophyta</taxon>
        <taxon>Embryophyta</taxon>
        <taxon>Tracheophyta</taxon>
        <taxon>Spermatophyta</taxon>
        <taxon>Magnoliopsida</taxon>
        <taxon>eudicotyledons</taxon>
        <taxon>Gunneridae</taxon>
        <taxon>Pentapetalae</taxon>
        <taxon>asterids</taxon>
        <taxon>campanulids</taxon>
        <taxon>Asterales</taxon>
        <taxon>Asteraceae</taxon>
        <taxon>Asteroideae</taxon>
        <taxon>Heliantheae alliance</taxon>
        <taxon>Heliantheae</taxon>
        <taxon>Helianthus</taxon>
    </lineage>
</organism>
<comment type="caution">
    <text evidence="1">The sequence shown here is derived from an EMBL/GenBank/DDBJ whole genome shotgun (WGS) entry which is preliminary data.</text>
</comment>
<dbReference type="EMBL" id="MNCJ02000323">
    <property type="protein sequence ID" value="KAF5794528.1"/>
    <property type="molecule type" value="Genomic_DNA"/>
</dbReference>
<reference evidence="1" key="2">
    <citation type="submission" date="2020-06" db="EMBL/GenBank/DDBJ databases">
        <title>Helianthus annuus Genome sequencing and assembly Release 2.</title>
        <authorList>
            <person name="Gouzy J."/>
            <person name="Langlade N."/>
            <person name="Munos S."/>
        </authorList>
    </citation>
    <scope>NUCLEOTIDE SEQUENCE</scope>
    <source>
        <tissue evidence="1">Leaves</tissue>
    </source>
</reference>